<dbReference type="Pfam" id="PF00534">
    <property type="entry name" value="Glycos_transf_1"/>
    <property type="match status" value="1"/>
</dbReference>
<evidence type="ECO:0000259" key="2">
    <source>
        <dbReference type="Pfam" id="PF13439"/>
    </source>
</evidence>
<organism evidence="3 4">
    <name type="scientific">Acinetobacter pecorum</name>
    <dbReference type="NCBI Taxonomy" id="2762215"/>
    <lineage>
        <taxon>Bacteria</taxon>
        <taxon>Pseudomonadati</taxon>
        <taxon>Pseudomonadota</taxon>
        <taxon>Gammaproteobacteria</taxon>
        <taxon>Moraxellales</taxon>
        <taxon>Moraxellaceae</taxon>
        <taxon>Acinetobacter</taxon>
    </lineage>
</organism>
<keyword evidence="4" id="KW-1185">Reference proteome</keyword>
<dbReference type="CDD" id="cd03811">
    <property type="entry name" value="GT4_GT28_WabH-like"/>
    <property type="match status" value="1"/>
</dbReference>
<evidence type="ECO:0000313" key="3">
    <source>
        <dbReference type="EMBL" id="MBD8007983.1"/>
    </source>
</evidence>
<dbReference type="Gene3D" id="3.40.50.2000">
    <property type="entry name" value="Glycogen Phosphorylase B"/>
    <property type="match status" value="2"/>
</dbReference>
<evidence type="ECO:0000259" key="1">
    <source>
        <dbReference type="Pfam" id="PF00534"/>
    </source>
</evidence>
<proteinExistence type="predicted"/>
<dbReference type="PANTHER" id="PTHR12526">
    <property type="entry name" value="GLYCOSYLTRANSFERASE"/>
    <property type="match status" value="1"/>
</dbReference>
<comment type="caution">
    <text evidence="3">The sequence shown here is derived from an EMBL/GenBank/DDBJ whole genome shotgun (WGS) entry which is preliminary data.</text>
</comment>
<dbReference type="Pfam" id="PF13439">
    <property type="entry name" value="Glyco_transf_4"/>
    <property type="match status" value="1"/>
</dbReference>
<feature type="domain" description="Glycosyl transferase family 1" evidence="1">
    <location>
        <begin position="197"/>
        <end position="346"/>
    </location>
</feature>
<dbReference type="PANTHER" id="PTHR12526:SF630">
    <property type="entry name" value="GLYCOSYLTRANSFERASE"/>
    <property type="match status" value="1"/>
</dbReference>
<name>A0ABR8VT87_9GAMM</name>
<sequence>MKKEFNQYHILFIVDHLKGGGAEKILLDTATNLEKTGHQVTVVPLNHHEIKMDIPTNLNFIKESFNQCICSGKLLRKRETPTADIEKINTIISDIQPDLIILSHAFAFCLSDFISGNIWLWIHGEIFKSSRKQTNNPFRWYKEYRRHYLDKKYFIKLFDGKNIITVNQNLEKDYKHLLPHSQILTIYNGLDIKHIEQQKLIEAQKIWDCIFVGRLSQEKQPEHAIRAFAKSEKAKNLLIVGEGDLKPSLQDLCKQLNIESRVEFMGWVNNPYQYIQQSRLLISSSVSEGYGLVISEALYLDVPVIAYNVSDAISHQLSIANLEENLVTPQNIDELAEKIDQNLNQTYRTSFEKKLLSNETMVNKFLNLIKNDHY</sequence>
<feature type="domain" description="Glycosyltransferase subfamily 4-like N-terminal" evidence="2">
    <location>
        <begin position="20"/>
        <end position="193"/>
    </location>
</feature>
<reference evidence="3 4" key="1">
    <citation type="submission" date="2020-08" db="EMBL/GenBank/DDBJ databases">
        <title>A Genomic Blueprint of the Chicken Gut Microbiome.</title>
        <authorList>
            <person name="Gilroy R."/>
            <person name="Ravi A."/>
            <person name="Getino M."/>
            <person name="Pursley I."/>
            <person name="Horton D.L."/>
            <person name="Alikhan N.-F."/>
            <person name="Baker D."/>
            <person name="Gharbi K."/>
            <person name="Hall N."/>
            <person name="Watson M."/>
            <person name="Adriaenssens E.M."/>
            <person name="Foster-Nyarko E."/>
            <person name="Jarju S."/>
            <person name="Secka A."/>
            <person name="Antonio M."/>
            <person name="Oren A."/>
            <person name="Chaudhuri R."/>
            <person name="La Ragione R.M."/>
            <person name="Hildebrand F."/>
            <person name="Pallen M.J."/>
        </authorList>
    </citation>
    <scope>NUCLEOTIDE SEQUENCE [LARGE SCALE GENOMIC DNA]</scope>
    <source>
        <strain evidence="3 4">Sa1BUA6</strain>
    </source>
</reference>
<dbReference type="SUPFAM" id="SSF53756">
    <property type="entry name" value="UDP-Glycosyltransferase/glycogen phosphorylase"/>
    <property type="match status" value="1"/>
</dbReference>
<dbReference type="EMBL" id="JACSPT010000001">
    <property type="protein sequence ID" value="MBD8007983.1"/>
    <property type="molecule type" value="Genomic_DNA"/>
</dbReference>
<dbReference type="InterPro" id="IPR028098">
    <property type="entry name" value="Glyco_trans_4-like_N"/>
</dbReference>
<gene>
    <name evidence="3" type="ORF">H9629_01240</name>
</gene>
<dbReference type="Proteomes" id="UP000621930">
    <property type="component" value="Unassembled WGS sequence"/>
</dbReference>
<evidence type="ECO:0000313" key="4">
    <source>
        <dbReference type="Proteomes" id="UP000621930"/>
    </source>
</evidence>
<protein>
    <submittedName>
        <fullName evidence="3">Glycosyltransferase</fullName>
    </submittedName>
</protein>
<dbReference type="RefSeq" id="WP_191730401.1">
    <property type="nucleotide sequence ID" value="NZ_JACSPT010000001.1"/>
</dbReference>
<dbReference type="InterPro" id="IPR001296">
    <property type="entry name" value="Glyco_trans_1"/>
</dbReference>
<accession>A0ABR8VT87</accession>